<sequence>MLEPIQNAPQPAYVQPIDQQDKIAAIIKGVVRTADAWGLSNAEAAMLFDVPTATWGRMKAGTYKGVLDQDKVTRASLLIGLFKGLRLLFNGPLTFGWPKTANTGPGFNGKTPVQIMCEGGIPAMMKMRQHIDALRGGV</sequence>
<geneLocation type="plasmid" evidence="2 3">
    <name>pP66_d</name>
</geneLocation>
<protein>
    <recommendedName>
        <fullName evidence="1">Antitoxin Xre-like helix-turn-helix domain-containing protein</fullName>
    </recommendedName>
</protein>
<dbReference type="InterPro" id="IPR046847">
    <property type="entry name" value="Xre-like_HTH"/>
</dbReference>
<keyword evidence="3" id="KW-1185">Reference proteome</keyword>
<organism evidence="2 3">
    <name type="scientific">Phaeobacter inhibens</name>
    <dbReference type="NCBI Taxonomy" id="221822"/>
    <lineage>
        <taxon>Bacteria</taxon>
        <taxon>Pseudomonadati</taxon>
        <taxon>Pseudomonadota</taxon>
        <taxon>Alphaproteobacteria</taxon>
        <taxon>Rhodobacterales</taxon>
        <taxon>Roseobacteraceae</taxon>
        <taxon>Phaeobacter</taxon>
    </lineage>
</organism>
<evidence type="ECO:0000313" key="2">
    <source>
        <dbReference type="EMBL" id="AUQ97107.1"/>
    </source>
</evidence>
<dbReference type="EMBL" id="CP010709">
    <property type="protein sequence ID" value="AUQ97107.1"/>
    <property type="molecule type" value="Genomic_DNA"/>
</dbReference>
<reference evidence="2 3" key="2">
    <citation type="journal article" date="2017" name="Int. J. Syst. Evol. Microbiol.">
        <title>Adaptation of Surface-Associated Bacteria to the Open Ocean: A Genomically Distinct Subpopulation of Phaeobacter gallaeciensis Colonizes Pacific Mesozooplankton.</title>
        <authorList>
            <person name="Freese H.M."/>
            <person name="Methner A."/>
            <person name="Overmann J."/>
        </authorList>
    </citation>
    <scope>NUCLEOTIDE SEQUENCE [LARGE SCALE GENOMIC DNA]</scope>
    <source>
        <strain evidence="2 3">P66</strain>
    </source>
</reference>
<proteinExistence type="predicted"/>
<feature type="domain" description="Antitoxin Xre-like helix-turn-helix" evidence="1">
    <location>
        <begin position="30"/>
        <end position="79"/>
    </location>
</feature>
<evidence type="ECO:0000313" key="3">
    <source>
        <dbReference type="Proteomes" id="UP000236536"/>
    </source>
</evidence>
<reference evidence="2 3" key="1">
    <citation type="journal article" date="2017" name="Genome Biol. Evol.">
        <title>Trajectories and Drivers of Genome Evolution in Surface-Associated Marine Phaeobacter.</title>
        <authorList>
            <person name="Freese H.M."/>
            <person name="Sikorski J."/>
            <person name="Bunk B."/>
            <person name="Scheuner C."/>
            <person name="Meier-Kolthoff J.P."/>
            <person name="Sproer C."/>
            <person name="Gram L."/>
            <person name="Overmann J."/>
        </authorList>
    </citation>
    <scope>NUCLEOTIDE SEQUENCE [LARGE SCALE GENOMIC DNA]</scope>
    <source>
        <strain evidence="2 3">P66</strain>
    </source>
</reference>
<dbReference type="RefSeq" id="WP_102875688.1">
    <property type="nucleotide sequence ID" value="NZ_CP010603.1"/>
</dbReference>
<dbReference type="Proteomes" id="UP000236536">
    <property type="component" value="Plasmid pP66_d"/>
</dbReference>
<accession>A0ABM6RKZ4</accession>
<evidence type="ECO:0000259" key="1">
    <source>
        <dbReference type="Pfam" id="PF20432"/>
    </source>
</evidence>
<keyword evidence="2" id="KW-0614">Plasmid</keyword>
<name>A0ABM6RKZ4_9RHOB</name>
<gene>
    <name evidence="2" type="ORF">PhaeoP66_04381</name>
</gene>
<dbReference type="Pfam" id="PF20432">
    <property type="entry name" value="Xre-like-HTH"/>
    <property type="match status" value="1"/>
</dbReference>